<keyword evidence="2" id="KW-0560">Oxidoreductase</keyword>
<dbReference type="EMBL" id="JASFZW010000004">
    <property type="protein sequence ID" value="KAK2078462.1"/>
    <property type="molecule type" value="Genomic_DNA"/>
</dbReference>
<sequence length="271" mass="29284">MSLPSALYKPYSIKGQTALITGASSGIGEACAWRFAEAGCRLILVARRQERLQAVQQSLQSEYKVPVHVVSMDVRDLKAIRSLPEELPAEFQEIDILVNNAGLALGTAGIHENDLDDIETMVQTNITSLLYFCRVFTPGMVKRNRGHVINMCSIAGHEAYVGGSVYCGSKHAVDAITKASRHDLVGTRVRVTSISPGAVRTEFSMVRMKGDADKEAAIYAGFDPLTAADIADNVIYAATRPLNVQVADIVVLANHQSGGKTIARPMLEAQQ</sequence>
<dbReference type="InterPro" id="IPR036291">
    <property type="entry name" value="NAD(P)-bd_dom_sf"/>
</dbReference>
<name>A0AAD9IM38_PROWI</name>
<dbReference type="PANTHER" id="PTHR42901:SF1">
    <property type="entry name" value="ALCOHOL DEHYDROGENASE"/>
    <property type="match status" value="1"/>
</dbReference>
<evidence type="ECO:0000313" key="4">
    <source>
        <dbReference type="EMBL" id="KAK2078462.1"/>
    </source>
</evidence>
<dbReference type="Pfam" id="PF00106">
    <property type="entry name" value="adh_short"/>
    <property type="match status" value="1"/>
</dbReference>
<evidence type="ECO:0000256" key="3">
    <source>
        <dbReference type="RuleBase" id="RU000363"/>
    </source>
</evidence>
<dbReference type="Proteomes" id="UP001255856">
    <property type="component" value="Unassembled WGS sequence"/>
</dbReference>
<keyword evidence="5" id="KW-1185">Reference proteome</keyword>
<comment type="similarity">
    <text evidence="1 3">Belongs to the short-chain dehydrogenases/reductases (SDR) family.</text>
</comment>
<reference evidence="4" key="1">
    <citation type="submission" date="2021-01" db="EMBL/GenBank/DDBJ databases">
        <authorList>
            <person name="Eckstrom K.M.E."/>
        </authorList>
    </citation>
    <scope>NUCLEOTIDE SEQUENCE</scope>
    <source>
        <strain evidence="4">UVCC 0001</strain>
    </source>
</reference>
<evidence type="ECO:0000256" key="1">
    <source>
        <dbReference type="ARBA" id="ARBA00006484"/>
    </source>
</evidence>
<evidence type="ECO:0000256" key="2">
    <source>
        <dbReference type="ARBA" id="ARBA00023002"/>
    </source>
</evidence>
<dbReference type="Gene3D" id="3.40.50.720">
    <property type="entry name" value="NAD(P)-binding Rossmann-like Domain"/>
    <property type="match status" value="1"/>
</dbReference>
<dbReference type="PANTHER" id="PTHR42901">
    <property type="entry name" value="ALCOHOL DEHYDROGENASE"/>
    <property type="match status" value="1"/>
</dbReference>
<protein>
    <submittedName>
        <fullName evidence="4">Uncharacterized protein</fullName>
    </submittedName>
</protein>
<dbReference type="InterPro" id="IPR002347">
    <property type="entry name" value="SDR_fam"/>
</dbReference>
<dbReference type="AlphaFoldDB" id="A0AAD9IM38"/>
<dbReference type="GO" id="GO:0016616">
    <property type="term" value="F:oxidoreductase activity, acting on the CH-OH group of donors, NAD or NADP as acceptor"/>
    <property type="evidence" value="ECO:0007669"/>
    <property type="project" value="UniProtKB-ARBA"/>
</dbReference>
<gene>
    <name evidence="4" type="ORF">QBZ16_003302</name>
</gene>
<dbReference type="PRINTS" id="PR00081">
    <property type="entry name" value="GDHRDH"/>
</dbReference>
<accession>A0AAD9IM38</accession>
<organism evidence="4 5">
    <name type="scientific">Prototheca wickerhamii</name>
    <dbReference type="NCBI Taxonomy" id="3111"/>
    <lineage>
        <taxon>Eukaryota</taxon>
        <taxon>Viridiplantae</taxon>
        <taxon>Chlorophyta</taxon>
        <taxon>core chlorophytes</taxon>
        <taxon>Trebouxiophyceae</taxon>
        <taxon>Chlorellales</taxon>
        <taxon>Chlorellaceae</taxon>
        <taxon>Prototheca</taxon>
    </lineage>
</organism>
<dbReference type="FunFam" id="3.40.50.720:FF:000047">
    <property type="entry name" value="NADP-dependent L-serine/L-allo-threonine dehydrogenase"/>
    <property type="match status" value="1"/>
</dbReference>
<comment type="caution">
    <text evidence="4">The sequence shown here is derived from an EMBL/GenBank/DDBJ whole genome shotgun (WGS) entry which is preliminary data.</text>
</comment>
<dbReference type="SUPFAM" id="SSF51735">
    <property type="entry name" value="NAD(P)-binding Rossmann-fold domains"/>
    <property type="match status" value="1"/>
</dbReference>
<evidence type="ECO:0000313" key="5">
    <source>
        <dbReference type="Proteomes" id="UP001255856"/>
    </source>
</evidence>
<dbReference type="PRINTS" id="PR00080">
    <property type="entry name" value="SDRFAMILY"/>
</dbReference>
<proteinExistence type="inferred from homology"/>